<gene>
    <name evidence="2" type="ORF">HJG60_011609</name>
</gene>
<organism evidence="2 3">
    <name type="scientific">Phyllostomus discolor</name>
    <name type="common">pale spear-nosed bat</name>
    <dbReference type="NCBI Taxonomy" id="89673"/>
    <lineage>
        <taxon>Eukaryota</taxon>
        <taxon>Metazoa</taxon>
        <taxon>Chordata</taxon>
        <taxon>Craniata</taxon>
        <taxon>Vertebrata</taxon>
        <taxon>Euteleostomi</taxon>
        <taxon>Mammalia</taxon>
        <taxon>Eutheria</taxon>
        <taxon>Laurasiatheria</taxon>
        <taxon>Chiroptera</taxon>
        <taxon>Yangochiroptera</taxon>
        <taxon>Phyllostomidae</taxon>
        <taxon>Phyllostominae</taxon>
        <taxon>Phyllostomus</taxon>
    </lineage>
</organism>
<dbReference type="Proteomes" id="UP000664940">
    <property type="component" value="Unassembled WGS sequence"/>
</dbReference>
<evidence type="ECO:0000313" key="2">
    <source>
        <dbReference type="EMBL" id="KAF6099884.1"/>
    </source>
</evidence>
<proteinExistence type="predicted"/>
<dbReference type="EMBL" id="JABVXQ010000007">
    <property type="protein sequence ID" value="KAF6099884.1"/>
    <property type="molecule type" value="Genomic_DNA"/>
</dbReference>
<dbReference type="AlphaFoldDB" id="A0A833ZW49"/>
<protein>
    <submittedName>
        <fullName evidence="2">Uncharacterized protein</fullName>
    </submittedName>
</protein>
<comment type="caution">
    <text evidence="2">The sequence shown here is derived from an EMBL/GenBank/DDBJ whole genome shotgun (WGS) entry which is preliminary data.</text>
</comment>
<evidence type="ECO:0000313" key="3">
    <source>
        <dbReference type="Proteomes" id="UP000664940"/>
    </source>
</evidence>
<name>A0A833ZW49_9CHIR</name>
<evidence type="ECO:0000256" key="1">
    <source>
        <dbReference type="SAM" id="MobiDB-lite"/>
    </source>
</evidence>
<reference evidence="2 3" key="1">
    <citation type="journal article" date="2020" name="Nature">
        <title>Six reference-quality genomes reveal evolution of bat adaptations.</title>
        <authorList>
            <person name="Jebb D."/>
            <person name="Huang Z."/>
            <person name="Pippel M."/>
            <person name="Hughes G.M."/>
            <person name="Lavrichenko K."/>
            <person name="Devanna P."/>
            <person name="Winkler S."/>
            <person name="Jermiin L.S."/>
            <person name="Skirmuntt E.C."/>
            <person name="Katzourakis A."/>
            <person name="Burkitt-Gray L."/>
            <person name="Ray D.A."/>
            <person name="Sullivan K.A.M."/>
            <person name="Roscito J.G."/>
            <person name="Kirilenko B.M."/>
            <person name="Davalos L.M."/>
            <person name="Corthals A.P."/>
            <person name="Power M.L."/>
            <person name="Jones G."/>
            <person name="Ransome R.D."/>
            <person name="Dechmann D.K.N."/>
            <person name="Locatelli A.G."/>
            <person name="Puechmaille S.J."/>
            <person name="Fedrigo O."/>
            <person name="Jarvis E.D."/>
            <person name="Hiller M."/>
            <person name="Vernes S.C."/>
            <person name="Myers E.W."/>
            <person name="Teeling E.C."/>
        </authorList>
    </citation>
    <scope>NUCLEOTIDE SEQUENCE [LARGE SCALE GENOMIC DNA]</scope>
    <source>
        <strain evidence="2">Bat1K_MPI-CBG_1</strain>
    </source>
</reference>
<accession>A0A833ZW49</accession>
<sequence length="131" mass="14779">MALYSSDFLLTPWEPWGHPSLFSGASMSPQSRFSSRSFVVVMEIMEQNEALEIRLRLQGRHREEWPIKGPHKGPCSPGHTWPGEKGGTSQKFCDLFKNLLTHPPLPKHANVKATNKLDLDIILQAFDGILD</sequence>
<feature type="region of interest" description="Disordered" evidence="1">
    <location>
        <begin position="65"/>
        <end position="84"/>
    </location>
</feature>